<name>A0A4R3LDD8_9GAMM</name>
<keyword evidence="2" id="KW-1185">Reference proteome</keyword>
<dbReference type="AlphaFoldDB" id="A0A4R3LDD8"/>
<accession>A0A4R3LDD8</accession>
<dbReference type="Proteomes" id="UP000294599">
    <property type="component" value="Unassembled WGS sequence"/>
</dbReference>
<dbReference type="OrthoDB" id="9807210at2"/>
<gene>
    <name evidence="1" type="ORF">EDC25_11331</name>
</gene>
<organism evidence="1 2">
    <name type="scientific">Pseudofulvimonas gallinarii</name>
    <dbReference type="NCBI Taxonomy" id="634155"/>
    <lineage>
        <taxon>Bacteria</taxon>
        <taxon>Pseudomonadati</taxon>
        <taxon>Pseudomonadota</taxon>
        <taxon>Gammaproteobacteria</taxon>
        <taxon>Lysobacterales</taxon>
        <taxon>Rhodanobacteraceae</taxon>
        <taxon>Pseudofulvimonas</taxon>
    </lineage>
</organism>
<sequence length="143" mass="15448">MGAGGRAGSDKWNAVGDELIALDFTLDPTFTIYQATRDFMRARTAEWHQDCTLPVDSLGQGVVIAQSGVVQARVTDWRTMVDSVMIDTDYDGVVFNVVHADVPARKADFVAGEYTLDVPEGGATVAVKITDMLGEEVLTTHVV</sequence>
<comment type="caution">
    <text evidence="1">The sequence shown here is derived from an EMBL/GenBank/DDBJ whole genome shotgun (WGS) entry which is preliminary data.</text>
</comment>
<dbReference type="EMBL" id="SMAF01000013">
    <property type="protein sequence ID" value="TCS97358.1"/>
    <property type="molecule type" value="Genomic_DNA"/>
</dbReference>
<evidence type="ECO:0000313" key="2">
    <source>
        <dbReference type="Proteomes" id="UP000294599"/>
    </source>
</evidence>
<proteinExistence type="predicted"/>
<reference evidence="1 2" key="1">
    <citation type="submission" date="2019-03" db="EMBL/GenBank/DDBJ databases">
        <title>Genomic Encyclopedia of Type Strains, Phase IV (KMG-IV): sequencing the most valuable type-strain genomes for metagenomic binning, comparative biology and taxonomic classification.</title>
        <authorList>
            <person name="Goeker M."/>
        </authorList>
    </citation>
    <scope>NUCLEOTIDE SEQUENCE [LARGE SCALE GENOMIC DNA]</scope>
    <source>
        <strain evidence="1 2">DSM 21944</strain>
    </source>
</reference>
<evidence type="ECO:0000313" key="1">
    <source>
        <dbReference type="EMBL" id="TCS97358.1"/>
    </source>
</evidence>
<protein>
    <submittedName>
        <fullName evidence="1">Uncharacterized protein</fullName>
    </submittedName>
</protein>